<accession>A0A6B3W3A3</accession>
<reference evidence="2 3" key="1">
    <citation type="submission" date="2020-02" db="EMBL/GenBank/DDBJ databases">
        <title>Bacillus aquiflavi sp. nov., isolated from yellow water of strong flavor Chinese baijiu in Yibin region of China.</title>
        <authorList>
            <person name="Xie J."/>
        </authorList>
    </citation>
    <scope>NUCLEOTIDE SEQUENCE [LARGE SCALE GENOMIC DNA]</scope>
    <source>
        <strain evidence="2 3">3H-10</strain>
    </source>
</reference>
<gene>
    <name evidence="2" type="ORF">G4D64_10800</name>
    <name evidence="1" type="ORF">H1Z61_11405</name>
</gene>
<evidence type="ECO:0000313" key="2">
    <source>
        <dbReference type="EMBL" id="NEY81974.1"/>
    </source>
</evidence>
<dbReference type="AlphaFoldDB" id="A0A6B3W3A3"/>
<evidence type="ECO:0000313" key="4">
    <source>
        <dbReference type="Proteomes" id="UP000570010"/>
    </source>
</evidence>
<dbReference type="EMBL" id="JACEIO010000026">
    <property type="protein sequence ID" value="MBA4537717.1"/>
    <property type="molecule type" value="Genomic_DNA"/>
</dbReference>
<proteinExistence type="predicted"/>
<evidence type="ECO:0000313" key="1">
    <source>
        <dbReference type="EMBL" id="MBA4537717.1"/>
    </source>
</evidence>
<reference evidence="1 4" key="2">
    <citation type="submission" date="2020-07" db="EMBL/GenBank/DDBJ databases">
        <authorList>
            <person name="Feng H."/>
        </authorList>
    </citation>
    <scope>NUCLEOTIDE SEQUENCE [LARGE SCALE GENOMIC DNA]</scope>
    <source>
        <strain evidence="4">s-12</strain>
        <strain evidence="1">S-12</strain>
    </source>
</reference>
<name>A0A6B3W3A3_9BACI</name>
<dbReference type="Proteomes" id="UP000472971">
    <property type="component" value="Unassembled WGS sequence"/>
</dbReference>
<protein>
    <submittedName>
        <fullName evidence="1">YtzH-like family protein</fullName>
    </submittedName>
</protein>
<evidence type="ECO:0000313" key="3">
    <source>
        <dbReference type="Proteomes" id="UP000472971"/>
    </source>
</evidence>
<organism evidence="2 3">
    <name type="scientific">Bacillus aquiflavi</name>
    <dbReference type="NCBI Taxonomy" id="2672567"/>
    <lineage>
        <taxon>Bacteria</taxon>
        <taxon>Bacillati</taxon>
        <taxon>Bacillota</taxon>
        <taxon>Bacilli</taxon>
        <taxon>Bacillales</taxon>
        <taxon>Bacillaceae</taxon>
        <taxon>Bacillus</taxon>
    </lineage>
</organism>
<sequence length="92" mass="10558">MPLNYEDQINLLTDILKNHQADCCGSPSEYEQLGRLVKSLTLNCNIDQSVKSVLKEIEEYSQNGLNSTNINQHIENYQMTLSQWVSSFKNFS</sequence>
<keyword evidence="3" id="KW-1185">Reference proteome</keyword>
<dbReference type="EMBL" id="JAAIWN010000024">
    <property type="protein sequence ID" value="NEY81974.1"/>
    <property type="molecule type" value="Genomic_DNA"/>
</dbReference>
<dbReference type="Proteomes" id="UP000570010">
    <property type="component" value="Unassembled WGS sequence"/>
</dbReference>
<dbReference type="Pfam" id="PF14165">
    <property type="entry name" value="YtzH"/>
    <property type="match status" value="1"/>
</dbReference>
<dbReference type="InterPro" id="IPR025547">
    <property type="entry name" value="YtzH"/>
</dbReference>
<comment type="caution">
    <text evidence="2">The sequence shown here is derived from an EMBL/GenBank/DDBJ whole genome shotgun (WGS) entry which is preliminary data.</text>
</comment>